<reference evidence="3" key="3">
    <citation type="submission" date="2018-08" db="UniProtKB">
        <authorList>
            <consortium name="EnsemblPlants"/>
        </authorList>
    </citation>
    <scope>IDENTIFICATION</scope>
    <source>
        <strain evidence="3">cv. Bd21</strain>
    </source>
</reference>
<reference evidence="2" key="2">
    <citation type="submission" date="2017-06" db="EMBL/GenBank/DDBJ databases">
        <title>WGS assembly of Brachypodium distachyon.</title>
        <authorList>
            <consortium name="The International Brachypodium Initiative"/>
            <person name="Lucas S."/>
            <person name="Harmon-Smith M."/>
            <person name="Lail K."/>
            <person name="Tice H."/>
            <person name="Grimwood J."/>
            <person name="Bruce D."/>
            <person name="Barry K."/>
            <person name="Shu S."/>
            <person name="Lindquist E."/>
            <person name="Wang M."/>
            <person name="Pitluck S."/>
            <person name="Vogel J.P."/>
            <person name="Garvin D.F."/>
            <person name="Mockler T.C."/>
            <person name="Schmutz J."/>
            <person name="Rokhsar D."/>
            <person name="Bevan M.W."/>
        </authorList>
    </citation>
    <scope>NUCLEOTIDE SEQUENCE</scope>
    <source>
        <strain evidence="2">Bd21</strain>
    </source>
</reference>
<dbReference type="EnsemblPlants" id="PNT63579">
    <property type="protein sequence ID" value="PNT63579"/>
    <property type="gene ID" value="BRADI_4g17498v3"/>
</dbReference>
<evidence type="ECO:0000313" key="3">
    <source>
        <dbReference type="EnsemblPlants" id="PNT63579"/>
    </source>
</evidence>
<evidence type="ECO:0000256" key="1">
    <source>
        <dbReference type="SAM" id="MobiDB-lite"/>
    </source>
</evidence>
<dbReference type="Gramene" id="PNT63579">
    <property type="protein sequence ID" value="PNT63579"/>
    <property type="gene ID" value="BRADI_4g17498v3"/>
</dbReference>
<proteinExistence type="predicted"/>
<name>A0A2K2CNI8_BRADI</name>
<gene>
    <name evidence="2" type="ORF">BRADI_4g17498v3</name>
</gene>
<accession>A0A2K2CNI8</accession>
<dbReference type="EMBL" id="CM000883">
    <property type="protein sequence ID" value="PNT63579.1"/>
    <property type="molecule type" value="Genomic_DNA"/>
</dbReference>
<keyword evidence="4" id="KW-1185">Reference proteome</keyword>
<sequence>MEFLDAIKSSNFSKIRLELVHLNIKQTASVKLRSQSHGGWKQHRVTIAWGRCATTGQPSRRREGPAPLQGKRATNDVAWRRRRDWAVVVAIVVVKNN</sequence>
<evidence type="ECO:0000313" key="4">
    <source>
        <dbReference type="Proteomes" id="UP000008810"/>
    </source>
</evidence>
<organism evidence="2">
    <name type="scientific">Brachypodium distachyon</name>
    <name type="common">Purple false brome</name>
    <name type="synonym">Trachynia distachya</name>
    <dbReference type="NCBI Taxonomy" id="15368"/>
    <lineage>
        <taxon>Eukaryota</taxon>
        <taxon>Viridiplantae</taxon>
        <taxon>Streptophyta</taxon>
        <taxon>Embryophyta</taxon>
        <taxon>Tracheophyta</taxon>
        <taxon>Spermatophyta</taxon>
        <taxon>Magnoliopsida</taxon>
        <taxon>Liliopsida</taxon>
        <taxon>Poales</taxon>
        <taxon>Poaceae</taxon>
        <taxon>BOP clade</taxon>
        <taxon>Pooideae</taxon>
        <taxon>Stipodae</taxon>
        <taxon>Brachypodieae</taxon>
        <taxon>Brachypodium</taxon>
    </lineage>
</organism>
<feature type="region of interest" description="Disordered" evidence="1">
    <location>
        <begin position="51"/>
        <end position="74"/>
    </location>
</feature>
<dbReference type="InParanoid" id="A0A2K2CNI8"/>
<reference evidence="2 3" key="1">
    <citation type="journal article" date="2010" name="Nature">
        <title>Genome sequencing and analysis of the model grass Brachypodium distachyon.</title>
        <authorList>
            <consortium name="International Brachypodium Initiative"/>
        </authorList>
    </citation>
    <scope>NUCLEOTIDE SEQUENCE [LARGE SCALE GENOMIC DNA]</scope>
    <source>
        <strain evidence="2 3">Bd21</strain>
    </source>
</reference>
<evidence type="ECO:0000313" key="2">
    <source>
        <dbReference type="EMBL" id="PNT63579.1"/>
    </source>
</evidence>
<dbReference type="AlphaFoldDB" id="A0A2K2CNI8"/>
<dbReference type="Proteomes" id="UP000008810">
    <property type="component" value="Chromosome 4"/>
</dbReference>
<protein>
    <submittedName>
        <fullName evidence="2 3">Uncharacterized protein</fullName>
    </submittedName>
</protein>